<dbReference type="RefSeq" id="WP_188074004.1">
    <property type="nucleotide sequence ID" value="NZ_BSPS01000135.1"/>
</dbReference>
<reference evidence="2 3" key="1">
    <citation type="submission" date="2020-08" db="EMBL/GenBank/DDBJ databases">
        <title>Genomic Encyclopedia of Type Strains, Phase IV (KMG-IV): sequencing the most valuable type-strain genomes for metagenomic binning, comparative biology and taxonomic classification.</title>
        <authorList>
            <person name="Goeker M."/>
        </authorList>
    </citation>
    <scope>NUCLEOTIDE SEQUENCE [LARGE SCALE GENOMIC DNA]</scope>
    <source>
        <strain evidence="2 3">DSM 26189</strain>
    </source>
</reference>
<feature type="region of interest" description="Disordered" evidence="1">
    <location>
        <begin position="46"/>
        <end position="70"/>
    </location>
</feature>
<organism evidence="2 3">
    <name type="scientific">Sphingobium jiangsuense</name>
    <dbReference type="NCBI Taxonomy" id="870476"/>
    <lineage>
        <taxon>Bacteria</taxon>
        <taxon>Pseudomonadati</taxon>
        <taxon>Pseudomonadota</taxon>
        <taxon>Alphaproteobacteria</taxon>
        <taxon>Sphingomonadales</taxon>
        <taxon>Sphingomonadaceae</taxon>
        <taxon>Sphingobium</taxon>
    </lineage>
</organism>
<sequence>MVSFISRVGRMSFGSDGSLVLTHPEDGWPAMRALLLASLRQGEMQDGLPLRGSGYPDTQKPDSRDSIQLYGLSPHPLAESALNPAEFAALPV</sequence>
<dbReference type="Proteomes" id="UP000571950">
    <property type="component" value="Unassembled WGS sequence"/>
</dbReference>
<keyword evidence="3" id="KW-1185">Reference proteome</keyword>
<gene>
    <name evidence="2" type="ORF">GGR43_004572</name>
</gene>
<proteinExistence type="predicted"/>
<dbReference type="AlphaFoldDB" id="A0A7W6FSJ7"/>
<evidence type="ECO:0000313" key="3">
    <source>
        <dbReference type="Proteomes" id="UP000571950"/>
    </source>
</evidence>
<name>A0A7W6FSJ7_9SPHN</name>
<evidence type="ECO:0000256" key="1">
    <source>
        <dbReference type="SAM" id="MobiDB-lite"/>
    </source>
</evidence>
<dbReference type="EMBL" id="JACIDT010000037">
    <property type="protein sequence ID" value="MBB3928827.1"/>
    <property type="molecule type" value="Genomic_DNA"/>
</dbReference>
<comment type="caution">
    <text evidence="2">The sequence shown here is derived from an EMBL/GenBank/DDBJ whole genome shotgun (WGS) entry which is preliminary data.</text>
</comment>
<accession>A0A7W6FSJ7</accession>
<evidence type="ECO:0000313" key="2">
    <source>
        <dbReference type="EMBL" id="MBB3928827.1"/>
    </source>
</evidence>
<protein>
    <submittedName>
        <fullName evidence="2">Uncharacterized protein</fullName>
    </submittedName>
</protein>